<dbReference type="InterPro" id="IPR016163">
    <property type="entry name" value="Ald_DH_C"/>
</dbReference>
<dbReference type="InterPro" id="IPR016161">
    <property type="entry name" value="Ald_DH/histidinol_DH"/>
</dbReference>
<reference evidence="8 9" key="1">
    <citation type="submission" date="2021-10" db="EMBL/GenBank/DDBJ databases">
        <title>Anaerobic single-cell dispensing facilitates the cultivation of human gut bacteria.</title>
        <authorList>
            <person name="Afrizal A."/>
        </authorList>
    </citation>
    <scope>NUCLEOTIDE SEQUENCE [LARGE SCALE GENOMIC DNA]</scope>
    <source>
        <strain evidence="8 9">CLA-AA-H273</strain>
    </source>
</reference>
<proteinExistence type="inferred from homology"/>
<dbReference type="Pfam" id="PF00171">
    <property type="entry name" value="Aldedh"/>
    <property type="match status" value="2"/>
</dbReference>
<dbReference type="PROSITE" id="PS00070">
    <property type="entry name" value="ALDEHYDE_DEHYDR_CYS"/>
    <property type="match status" value="1"/>
</dbReference>
<evidence type="ECO:0000259" key="7">
    <source>
        <dbReference type="Pfam" id="PF00171"/>
    </source>
</evidence>
<evidence type="ECO:0000256" key="2">
    <source>
        <dbReference type="ARBA" id="ARBA00023002"/>
    </source>
</evidence>
<dbReference type="InterPro" id="IPR016160">
    <property type="entry name" value="Ald_DH_CS_CYS"/>
</dbReference>
<dbReference type="Gene3D" id="3.40.309.10">
    <property type="entry name" value="Aldehyde Dehydrogenase, Chain A, domain 2"/>
    <property type="match status" value="1"/>
</dbReference>
<feature type="active site" evidence="4">
    <location>
        <position position="246"/>
    </location>
</feature>
<evidence type="ECO:0000256" key="4">
    <source>
        <dbReference type="PIRSR" id="PIRSR036492-1"/>
    </source>
</evidence>
<feature type="active site" evidence="4 5">
    <location>
        <position position="212"/>
    </location>
</feature>
<sequence>MTEQEIRTILNRQREYFATGATLSRKFRAEQLGKLKASLQRHEEELNAALQQDLGKSRMESYMCEIGLTLSELTWMQKHLRGLMQEKRVPTPLSQFAAISFRSPSPYGTVLIMSPWNYPMLLTLDPLIDAIAAGNTAVVKPSAYAPATAAVLKNILEECFPIEYVAVITGGRTENQALLQQRFDMIFFTGGKTVGREVLRSAAEYLTPVTLELGGKSPCIVDATAKLPLAARRIVFGKYLNCGQTCVAPDYVLCDVRIRDRLVEAIRAEISRQFGADPLQNPDYGKIINEKHFHRLLGLMDAEKTVCGGQYDEKTLRIAPTVMTDVTWEDAVMGEEIFGPILPVLTYNAHDAEKGVAQNDFCRDASGTHAATGDFVDWAIRCVEEHPHPLALYFFSEDKKAQRRILNYCHFGGGCINDTIIHLATSAMPFGGVGESGMGGYHGRAGFETFSHYRSIVDKKTWTDLPIRYQRYDEMKEKMLRRFLK</sequence>
<dbReference type="GO" id="GO:0004029">
    <property type="term" value="F:aldehyde dehydrogenase (NAD+) activity"/>
    <property type="evidence" value="ECO:0007669"/>
    <property type="project" value="TreeGrafter"/>
</dbReference>
<dbReference type="InterPro" id="IPR029510">
    <property type="entry name" value="Ald_DH_CS_GLU"/>
</dbReference>
<keyword evidence="2 3" id="KW-0560">Oxidoreductase</keyword>
<evidence type="ECO:0000256" key="6">
    <source>
        <dbReference type="RuleBase" id="RU003345"/>
    </source>
</evidence>
<dbReference type="EMBL" id="JAJEPV010000002">
    <property type="protein sequence ID" value="MCC2118273.1"/>
    <property type="molecule type" value="Genomic_DNA"/>
</dbReference>
<comment type="similarity">
    <text evidence="1 3 6">Belongs to the aldehyde dehydrogenase family.</text>
</comment>
<evidence type="ECO:0000313" key="9">
    <source>
        <dbReference type="Proteomes" id="UP001197795"/>
    </source>
</evidence>
<dbReference type="InterPro" id="IPR016162">
    <property type="entry name" value="Ald_DH_N"/>
</dbReference>
<dbReference type="GO" id="GO:0006081">
    <property type="term" value="P:aldehyde metabolic process"/>
    <property type="evidence" value="ECO:0007669"/>
    <property type="project" value="InterPro"/>
</dbReference>
<evidence type="ECO:0000313" key="8">
    <source>
        <dbReference type="EMBL" id="MCC2118273.1"/>
    </source>
</evidence>
<evidence type="ECO:0000256" key="5">
    <source>
        <dbReference type="PROSITE-ProRule" id="PRU10007"/>
    </source>
</evidence>
<dbReference type="InterPro" id="IPR015590">
    <property type="entry name" value="Aldehyde_DH_dom"/>
</dbReference>
<organism evidence="8 9">
    <name type="scientific">Waltera acetigignens</name>
    <dbReference type="NCBI Taxonomy" id="2981769"/>
    <lineage>
        <taxon>Bacteria</taxon>
        <taxon>Bacillati</taxon>
        <taxon>Bacillota</taxon>
        <taxon>Clostridia</taxon>
        <taxon>Lachnospirales</taxon>
        <taxon>Lachnospiraceae</taxon>
        <taxon>Waltera</taxon>
    </lineage>
</organism>
<dbReference type="InterPro" id="IPR012394">
    <property type="entry name" value="Aldehyde_DH_NAD(P)"/>
</dbReference>
<dbReference type="RefSeq" id="WP_227732045.1">
    <property type="nucleotide sequence ID" value="NZ_JAJEPV010000002.1"/>
</dbReference>
<dbReference type="AlphaFoldDB" id="A0AAE3D5F4"/>
<dbReference type="SUPFAM" id="SSF53720">
    <property type="entry name" value="ALDH-like"/>
    <property type="match status" value="1"/>
</dbReference>
<dbReference type="FunFam" id="3.40.605.10:FF:000004">
    <property type="entry name" value="Aldehyde dehydrogenase"/>
    <property type="match status" value="1"/>
</dbReference>
<evidence type="ECO:0000256" key="1">
    <source>
        <dbReference type="ARBA" id="ARBA00009986"/>
    </source>
</evidence>
<name>A0AAE3D5F4_9FIRM</name>
<dbReference type="CDD" id="cd07136">
    <property type="entry name" value="ALDH_YwdH-P39616"/>
    <property type="match status" value="1"/>
</dbReference>
<dbReference type="GO" id="GO:0005737">
    <property type="term" value="C:cytoplasm"/>
    <property type="evidence" value="ECO:0007669"/>
    <property type="project" value="TreeGrafter"/>
</dbReference>
<protein>
    <recommendedName>
        <fullName evidence="3">Aldehyde dehydrogenase</fullName>
    </recommendedName>
</protein>
<dbReference type="PROSITE" id="PS00687">
    <property type="entry name" value="ALDEHYDE_DEHYDR_GLU"/>
    <property type="match status" value="1"/>
</dbReference>
<dbReference type="PANTHER" id="PTHR43570">
    <property type="entry name" value="ALDEHYDE DEHYDROGENASE"/>
    <property type="match status" value="1"/>
</dbReference>
<dbReference type="Gene3D" id="3.40.605.10">
    <property type="entry name" value="Aldehyde Dehydrogenase, Chain A, domain 1"/>
    <property type="match status" value="1"/>
</dbReference>
<gene>
    <name evidence="8" type="ORF">LKD75_01475</name>
</gene>
<dbReference type="PANTHER" id="PTHR43570:SF16">
    <property type="entry name" value="ALDEHYDE DEHYDROGENASE TYPE III, ISOFORM Q"/>
    <property type="match status" value="1"/>
</dbReference>
<feature type="domain" description="Aldehyde dehydrogenase" evidence="7">
    <location>
        <begin position="379"/>
        <end position="455"/>
    </location>
</feature>
<accession>A0AAE3D5F4</accession>
<evidence type="ECO:0000256" key="3">
    <source>
        <dbReference type="PIRNR" id="PIRNR036492"/>
    </source>
</evidence>
<comment type="caution">
    <text evidence="8">The sequence shown here is derived from an EMBL/GenBank/DDBJ whole genome shotgun (WGS) entry which is preliminary data.</text>
</comment>
<dbReference type="PIRSF" id="PIRSF036492">
    <property type="entry name" value="ALDH"/>
    <property type="match status" value="1"/>
</dbReference>
<feature type="domain" description="Aldehyde dehydrogenase" evidence="7">
    <location>
        <begin position="2"/>
        <end position="351"/>
    </location>
</feature>
<dbReference type="Proteomes" id="UP001197795">
    <property type="component" value="Unassembled WGS sequence"/>
</dbReference>
<keyword evidence="9" id="KW-1185">Reference proteome</keyword>